<accession>A0A087CBW5</accession>
<reference evidence="3 4" key="1">
    <citation type="submission" date="2014-03" db="EMBL/GenBank/DDBJ databases">
        <title>Genomics of Bifidobacteria.</title>
        <authorList>
            <person name="Ventura M."/>
            <person name="Milani C."/>
            <person name="Lugli G.A."/>
        </authorList>
    </citation>
    <scope>NUCLEOTIDE SEQUENCE [LARGE SCALE GENOMIC DNA]</scope>
    <source>
        <strain evidence="3 4">LMG 21775</strain>
    </source>
</reference>
<evidence type="ECO:0000259" key="2">
    <source>
        <dbReference type="PROSITE" id="PS51186"/>
    </source>
</evidence>
<dbReference type="InterPro" id="IPR016181">
    <property type="entry name" value="Acyl_CoA_acyltransferase"/>
</dbReference>
<organism evidence="3 4">
    <name type="scientific">Bifidobacterium psychraerophilum</name>
    <dbReference type="NCBI Taxonomy" id="218140"/>
    <lineage>
        <taxon>Bacteria</taxon>
        <taxon>Bacillati</taxon>
        <taxon>Actinomycetota</taxon>
        <taxon>Actinomycetes</taxon>
        <taxon>Bifidobacteriales</taxon>
        <taxon>Bifidobacteriaceae</taxon>
        <taxon>Bifidobacterium</taxon>
    </lineage>
</organism>
<feature type="domain" description="N-acetyltransferase" evidence="2">
    <location>
        <begin position="39"/>
        <end position="237"/>
    </location>
</feature>
<dbReference type="Pfam" id="PF00583">
    <property type="entry name" value="Acetyltransf_1"/>
    <property type="match status" value="1"/>
</dbReference>
<proteinExistence type="predicted"/>
<dbReference type="PROSITE" id="PS51186">
    <property type="entry name" value="GNAT"/>
    <property type="match status" value="1"/>
</dbReference>
<dbReference type="RefSeq" id="WP_051921980.1">
    <property type="nucleotide sequence ID" value="NZ_JBDNLK010000006.1"/>
</dbReference>
<dbReference type="OrthoDB" id="6711752at2"/>
<gene>
    <name evidence="3" type="ORF">BPSY_2117</name>
</gene>
<dbReference type="InterPro" id="IPR000182">
    <property type="entry name" value="GNAT_dom"/>
</dbReference>
<dbReference type="Gene3D" id="3.40.630.30">
    <property type="match status" value="1"/>
</dbReference>
<dbReference type="CDD" id="cd04301">
    <property type="entry name" value="NAT_SF"/>
    <property type="match status" value="1"/>
</dbReference>
<evidence type="ECO:0000313" key="4">
    <source>
        <dbReference type="Proteomes" id="UP000029050"/>
    </source>
</evidence>
<keyword evidence="4" id="KW-1185">Reference proteome</keyword>
<dbReference type="eggNOG" id="COG0454">
    <property type="taxonomic scope" value="Bacteria"/>
</dbReference>
<dbReference type="Proteomes" id="UP000029050">
    <property type="component" value="Unassembled WGS sequence"/>
</dbReference>
<sequence>MQDADAQEMMMTGTNDATGAEHTTRDAASTAAAEERSQVEYRDVAWSDVDEITKLFEDMWFHIEPHVGTPIAALSARRSVLRYLCESTDGEVAVLDGHIAGVVLLRVPQRPVLFKDAGTKLNIVDARLSADEEGSRALSDLMHWHGIEVCMDKDADVQERSGAELQLFVVSSRSRGHGVGGTLFRRMKQRLSAYGVERYYLHTDTSCNYSFYDHQGLERIAERPSSEDAVVAGDDDKPFWPSDDTRYIYLGAA</sequence>
<evidence type="ECO:0000313" key="3">
    <source>
        <dbReference type="EMBL" id="KFI80765.1"/>
    </source>
</evidence>
<keyword evidence="3" id="KW-0808">Transferase</keyword>
<dbReference type="EMBL" id="JGZI01000011">
    <property type="protein sequence ID" value="KFI80765.1"/>
    <property type="molecule type" value="Genomic_DNA"/>
</dbReference>
<protein>
    <submittedName>
        <fullName evidence="3">GNAT family acetyltransferase</fullName>
    </submittedName>
</protein>
<feature type="region of interest" description="Disordered" evidence="1">
    <location>
        <begin position="1"/>
        <end position="34"/>
    </location>
</feature>
<evidence type="ECO:0000256" key="1">
    <source>
        <dbReference type="SAM" id="MobiDB-lite"/>
    </source>
</evidence>
<dbReference type="GO" id="GO:0016747">
    <property type="term" value="F:acyltransferase activity, transferring groups other than amino-acyl groups"/>
    <property type="evidence" value="ECO:0007669"/>
    <property type="project" value="InterPro"/>
</dbReference>
<dbReference type="AlphaFoldDB" id="A0A087CBW5"/>
<dbReference type="SUPFAM" id="SSF55729">
    <property type="entry name" value="Acyl-CoA N-acyltransferases (Nat)"/>
    <property type="match status" value="1"/>
</dbReference>
<comment type="caution">
    <text evidence="3">The sequence shown here is derived from an EMBL/GenBank/DDBJ whole genome shotgun (WGS) entry which is preliminary data.</text>
</comment>
<dbReference type="GeneID" id="98299220"/>
<name>A0A087CBW5_9BIFI</name>
<dbReference type="STRING" id="218140.BPSY_2117"/>